<dbReference type="AlphaFoldDB" id="A0A4Z0D978"/>
<reference evidence="1 2" key="1">
    <citation type="submission" date="2019-03" db="EMBL/GenBank/DDBJ databases">
        <title>Draft genome sequence data and analysis of a Fermenting Bacterium, Soehngenia longevitae strain 1933PT, isolated from petroleum reservoir in Azerbaijan.</title>
        <authorList>
            <person name="Grouzdev D.S."/>
            <person name="Bidzhieva S.K."/>
            <person name="Sokolova D.S."/>
            <person name="Tourova T.P."/>
            <person name="Poltaraus A.B."/>
            <person name="Nazina T.N."/>
        </authorList>
    </citation>
    <scope>NUCLEOTIDE SEQUENCE [LARGE SCALE GENOMIC DNA]</scope>
    <source>
        <strain evidence="1 2">1933P</strain>
    </source>
</reference>
<name>A0A4Z0D978_9FIRM</name>
<sequence length="215" mass="24660">MKKKYILIIILIVLLLPLLYFRNEIKFLSSVVTSSVPKSENQNGEALENPFDKYIKDENLDLVQDTDPSDIAIDKGNINVINKKNNNQVDNPQTNTTVNKRSLDQIINVYDPKFKALENEFNSLLDNLINDALTDYNSGNYTKFQLARFYLDKGYKIEKESDAKFYSLVKELEKELKNNSLDLSLKDEIVNYYETVKSAKKDSLINKGMALVNGD</sequence>
<dbReference type="RefSeq" id="WP_135270459.1">
    <property type="nucleotide sequence ID" value="NZ_SRIB01000002.1"/>
</dbReference>
<keyword evidence="2" id="KW-1185">Reference proteome</keyword>
<dbReference type="EMBL" id="SRIB01000002">
    <property type="protein sequence ID" value="TFZ41471.1"/>
    <property type="molecule type" value="Genomic_DNA"/>
</dbReference>
<comment type="caution">
    <text evidence="1">The sequence shown here is derived from an EMBL/GenBank/DDBJ whole genome shotgun (WGS) entry which is preliminary data.</text>
</comment>
<gene>
    <name evidence="1" type="ORF">E4100_02510</name>
</gene>
<evidence type="ECO:0000313" key="1">
    <source>
        <dbReference type="EMBL" id="TFZ41471.1"/>
    </source>
</evidence>
<evidence type="ECO:0000313" key="2">
    <source>
        <dbReference type="Proteomes" id="UP000298381"/>
    </source>
</evidence>
<accession>A0A4Z0D978</accession>
<dbReference type="Proteomes" id="UP000298381">
    <property type="component" value="Unassembled WGS sequence"/>
</dbReference>
<proteinExistence type="predicted"/>
<protein>
    <submittedName>
        <fullName evidence="1">Uncharacterized protein</fullName>
    </submittedName>
</protein>
<organism evidence="1 2">
    <name type="scientific">Soehngenia longivitae</name>
    <dbReference type="NCBI Taxonomy" id="2562294"/>
    <lineage>
        <taxon>Bacteria</taxon>
        <taxon>Bacillati</taxon>
        <taxon>Bacillota</taxon>
        <taxon>Tissierellia</taxon>
        <taxon>Tissierellales</taxon>
        <taxon>Tissierellaceae</taxon>
        <taxon>Soehngenia</taxon>
    </lineage>
</organism>
<dbReference type="OrthoDB" id="2452361at2"/>